<comment type="caution">
    <text evidence="1">The sequence shown here is derived from an EMBL/GenBank/DDBJ whole genome shotgun (WGS) entry which is preliminary data.</text>
</comment>
<organism evidence="1 2">
    <name type="scientific">Scytonema millei VB511283</name>
    <dbReference type="NCBI Taxonomy" id="1245923"/>
    <lineage>
        <taxon>Bacteria</taxon>
        <taxon>Bacillati</taxon>
        <taxon>Cyanobacteriota</taxon>
        <taxon>Cyanophyceae</taxon>
        <taxon>Nostocales</taxon>
        <taxon>Scytonemataceae</taxon>
        <taxon>Scytonema</taxon>
    </lineage>
</organism>
<sequence>MIAHLLAEAVNLFTKPARTVVSDRRSVVADADKFTFCYILGHPASE</sequence>
<accession>A0A9X5E7L2</accession>
<evidence type="ECO:0000313" key="2">
    <source>
        <dbReference type="Proteomes" id="UP000031532"/>
    </source>
</evidence>
<name>A0A9X5E7L2_9CYAN</name>
<keyword evidence="2" id="KW-1185">Reference proteome</keyword>
<gene>
    <name evidence="1" type="ORF">QH73_0019555</name>
</gene>
<dbReference type="RefSeq" id="WP_165587741.1">
    <property type="nucleotide sequence ID" value="NZ_JTJC03000006.1"/>
</dbReference>
<dbReference type="AlphaFoldDB" id="A0A9X5E7L2"/>
<dbReference type="EMBL" id="JTJC03000006">
    <property type="protein sequence ID" value="NHC36805.1"/>
    <property type="molecule type" value="Genomic_DNA"/>
</dbReference>
<evidence type="ECO:0000313" key="1">
    <source>
        <dbReference type="EMBL" id="NHC36805.1"/>
    </source>
</evidence>
<proteinExistence type="predicted"/>
<protein>
    <submittedName>
        <fullName evidence="1">Uncharacterized protein</fullName>
    </submittedName>
</protein>
<dbReference type="Proteomes" id="UP000031532">
    <property type="component" value="Unassembled WGS sequence"/>
</dbReference>
<reference evidence="1 2" key="1">
    <citation type="journal article" date="2015" name="Genome Announc.">
        <title>Draft Genome Sequence of the Terrestrial Cyanobacterium Scytonema millei VB511283, Isolated from Eastern India.</title>
        <authorList>
            <person name="Sen D."/>
            <person name="Chandrababunaidu M.M."/>
            <person name="Singh D."/>
            <person name="Sanghi N."/>
            <person name="Ghorai A."/>
            <person name="Mishra G.P."/>
            <person name="Madduluri M."/>
            <person name="Adhikary S.P."/>
            <person name="Tripathy S."/>
        </authorList>
    </citation>
    <scope>NUCLEOTIDE SEQUENCE [LARGE SCALE GENOMIC DNA]</scope>
    <source>
        <strain evidence="1 2">VB511283</strain>
    </source>
</reference>